<organism evidence="1">
    <name type="scientific">Rhizophora mucronata</name>
    <name type="common">Asiatic mangrove</name>
    <dbReference type="NCBI Taxonomy" id="61149"/>
    <lineage>
        <taxon>Eukaryota</taxon>
        <taxon>Viridiplantae</taxon>
        <taxon>Streptophyta</taxon>
        <taxon>Embryophyta</taxon>
        <taxon>Tracheophyta</taxon>
        <taxon>Spermatophyta</taxon>
        <taxon>Magnoliopsida</taxon>
        <taxon>eudicotyledons</taxon>
        <taxon>Gunneridae</taxon>
        <taxon>Pentapetalae</taxon>
        <taxon>rosids</taxon>
        <taxon>fabids</taxon>
        <taxon>Malpighiales</taxon>
        <taxon>Rhizophoraceae</taxon>
        <taxon>Rhizophora</taxon>
    </lineage>
</organism>
<evidence type="ECO:0000313" key="1">
    <source>
        <dbReference type="EMBL" id="MBX43732.1"/>
    </source>
</evidence>
<protein>
    <submittedName>
        <fullName evidence="1">Uncharacterized protein</fullName>
    </submittedName>
</protein>
<name>A0A2P2NMK5_RHIMU</name>
<proteinExistence type="predicted"/>
<dbReference type="EMBL" id="GGEC01063248">
    <property type="protein sequence ID" value="MBX43732.1"/>
    <property type="molecule type" value="Transcribed_RNA"/>
</dbReference>
<sequence length="27" mass="3122">MCYITCSRNRENSSSYCLSPDLYETVS</sequence>
<dbReference type="AlphaFoldDB" id="A0A2P2NMK5"/>
<reference evidence="1" key="1">
    <citation type="submission" date="2018-02" db="EMBL/GenBank/DDBJ databases">
        <title>Rhizophora mucronata_Transcriptome.</title>
        <authorList>
            <person name="Meera S.P."/>
            <person name="Sreeshan A."/>
            <person name="Augustine A."/>
        </authorList>
    </citation>
    <scope>NUCLEOTIDE SEQUENCE</scope>
    <source>
        <tissue evidence="1">Leaf</tissue>
    </source>
</reference>
<accession>A0A2P2NMK5</accession>